<feature type="domain" description="Radical SAM core" evidence="9">
    <location>
        <begin position="183"/>
        <end position="422"/>
    </location>
</feature>
<dbReference type="Pfam" id="PF04055">
    <property type="entry name" value="Radical_SAM"/>
    <property type="match status" value="1"/>
</dbReference>
<comment type="caution">
    <text evidence="10">The sequence shown here is derived from an EMBL/GenBank/DDBJ whole genome shotgun (WGS) entry which is preliminary data.</text>
</comment>
<dbReference type="InterPro" id="IPR051198">
    <property type="entry name" value="BchE-like"/>
</dbReference>
<dbReference type="InterPro" id="IPR006638">
    <property type="entry name" value="Elp3/MiaA/NifB-like_rSAM"/>
</dbReference>
<dbReference type="PANTHER" id="PTHR43409">
    <property type="entry name" value="ANAEROBIC MAGNESIUM-PROTOPORPHYRIN IX MONOMETHYL ESTER CYCLASE-RELATED"/>
    <property type="match status" value="1"/>
</dbReference>
<dbReference type="SMART" id="SM00729">
    <property type="entry name" value="Elp3"/>
    <property type="match status" value="1"/>
</dbReference>
<dbReference type="InterPro" id="IPR006158">
    <property type="entry name" value="Cobalamin-bd"/>
</dbReference>
<keyword evidence="6" id="KW-0408">Iron</keyword>
<evidence type="ECO:0000256" key="5">
    <source>
        <dbReference type="ARBA" id="ARBA00022723"/>
    </source>
</evidence>
<evidence type="ECO:0000256" key="4">
    <source>
        <dbReference type="ARBA" id="ARBA00022691"/>
    </source>
</evidence>
<keyword evidence="5" id="KW-0479">Metal-binding</keyword>
<gene>
    <name evidence="10" type="ORF">ACFP1K_19845</name>
</gene>
<evidence type="ECO:0000256" key="6">
    <source>
        <dbReference type="ARBA" id="ARBA00023004"/>
    </source>
</evidence>
<keyword evidence="2" id="KW-0489">Methyltransferase</keyword>
<dbReference type="RefSeq" id="WP_380755381.1">
    <property type="nucleotide sequence ID" value="NZ_JBHSRF010000028.1"/>
</dbReference>
<dbReference type="EMBL" id="JBHSRF010000028">
    <property type="protein sequence ID" value="MFC6083435.1"/>
    <property type="molecule type" value="Genomic_DNA"/>
</dbReference>
<dbReference type="Gene3D" id="3.40.50.280">
    <property type="entry name" value="Cobalamin-binding domain"/>
    <property type="match status" value="1"/>
</dbReference>
<feature type="domain" description="B12-binding" evidence="8">
    <location>
        <begin position="2"/>
        <end position="144"/>
    </location>
</feature>
<dbReference type="InterPro" id="IPR034466">
    <property type="entry name" value="Methyltransferase_Class_B"/>
</dbReference>
<protein>
    <submittedName>
        <fullName evidence="10">B12-binding domain-containing radical SAM protein</fullName>
    </submittedName>
</protein>
<dbReference type="SFLD" id="SFLDG01082">
    <property type="entry name" value="B12-binding_domain_containing"/>
    <property type="match status" value="1"/>
</dbReference>
<evidence type="ECO:0000256" key="1">
    <source>
        <dbReference type="ARBA" id="ARBA00001966"/>
    </source>
</evidence>
<keyword evidence="7" id="KW-0411">Iron-sulfur</keyword>
<name>A0ABW1NKK0_9ACTN</name>
<evidence type="ECO:0000259" key="9">
    <source>
        <dbReference type="PROSITE" id="PS51918"/>
    </source>
</evidence>
<dbReference type="SFLD" id="SFLDG01123">
    <property type="entry name" value="methyltransferase_(Class_B)"/>
    <property type="match status" value="1"/>
</dbReference>
<dbReference type="SUPFAM" id="SSF102114">
    <property type="entry name" value="Radical SAM enzymes"/>
    <property type="match status" value="1"/>
</dbReference>
<accession>A0ABW1NKK0</accession>
<reference evidence="11" key="1">
    <citation type="journal article" date="2019" name="Int. J. Syst. Evol. Microbiol.">
        <title>The Global Catalogue of Microorganisms (GCM) 10K type strain sequencing project: providing services to taxonomists for standard genome sequencing and annotation.</title>
        <authorList>
            <consortium name="The Broad Institute Genomics Platform"/>
            <consortium name="The Broad Institute Genome Sequencing Center for Infectious Disease"/>
            <person name="Wu L."/>
            <person name="Ma J."/>
        </authorList>
    </citation>
    <scope>NUCLEOTIDE SEQUENCE [LARGE SCALE GENOMIC DNA]</scope>
    <source>
        <strain evidence="11">JCM 30346</strain>
    </source>
</reference>
<keyword evidence="4" id="KW-0949">S-adenosyl-L-methionine</keyword>
<keyword evidence="11" id="KW-1185">Reference proteome</keyword>
<dbReference type="Pfam" id="PF02310">
    <property type="entry name" value="B12-binding"/>
    <property type="match status" value="1"/>
</dbReference>
<keyword evidence="3" id="KW-0808">Transferase</keyword>
<dbReference type="InterPro" id="IPR007197">
    <property type="entry name" value="rSAM"/>
</dbReference>
<dbReference type="PANTHER" id="PTHR43409:SF7">
    <property type="entry name" value="BLL1977 PROTEIN"/>
    <property type="match status" value="1"/>
</dbReference>
<evidence type="ECO:0000256" key="7">
    <source>
        <dbReference type="ARBA" id="ARBA00023014"/>
    </source>
</evidence>
<evidence type="ECO:0000256" key="3">
    <source>
        <dbReference type="ARBA" id="ARBA00022679"/>
    </source>
</evidence>
<evidence type="ECO:0000313" key="10">
    <source>
        <dbReference type="EMBL" id="MFC6083435.1"/>
    </source>
</evidence>
<evidence type="ECO:0000259" key="8">
    <source>
        <dbReference type="PROSITE" id="PS51332"/>
    </source>
</evidence>
<proteinExistence type="predicted"/>
<dbReference type="Gene3D" id="3.80.30.20">
    <property type="entry name" value="tm_1862 like domain"/>
    <property type="match status" value="1"/>
</dbReference>
<evidence type="ECO:0000313" key="11">
    <source>
        <dbReference type="Proteomes" id="UP001596137"/>
    </source>
</evidence>
<dbReference type="CDD" id="cd01335">
    <property type="entry name" value="Radical_SAM"/>
    <property type="match status" value="1"/>
</dbReference>
<dbReference type="Proteomes" id="UP001596137">
    <property type="component" value="Unassembled WGS sequence"/>
</dbReference>
<dbReference type="InterPro" id="IPR058240">
    <property type="entry name" value="rSAM_sf"/>
</dbReference>
<comment type="cofactor">
    <cofactor evidence="1">
        <name>[4Fe-4S] cluster</name>
        <dbReference type="ChEBI" id="CHEBI:49883"/>
    </cofactor>
</comment>
<dbReference type="SFLD" id="SFLDS00029">
    <property type="entry name" value="Radical_SAM"/>
    <property type="match status" value="1"/>
</dbReference>
<dbReference type="InterPro" id="IPR023404">
    <property type="entry name" value="rSAM_horseshoe"/>
</dbReference>
<evidence type="ECO:0000256" key="2">
    <source>
        <dbReference type="ARBA" id="ARBA00022603"/>
    </source>
</evidence>
<dbReference type="PROSITE" id="PS51332">
    <property type="entry name" value="B12_BINDING"/>
    <property type="match status" value="1"/>
</dbReference>
<dbReference type="PROSITE" id="PS51918">
    <property type="entry name" value="RADICAL_SAM"/>
    <property type="match status" value="1"/>
</dbReference>
<sequence>MPDLVLVNSPIHDYSRYPRYTSSYSTPVGLLYVATAAREAGFDVTVLDAEEKQLTPAEIAGRINAESPRTVGFNVFSINFSIVETITAMIDREITVVAGGPHVSTMRPAHFSSRLRRVDVLVRNDGEEKIVEILKGAHPVTVPGVYFRDALGAIVVTGEATPLDLDELPVPDRSFLATEPYLRDDRRWMDISISRGCVFTCKFCAGSCKSNGTVYRRRSTPSIRRELRDLIPRHRLGGIQIVDDLPFNGHADLEEFLDLVDREHPHLQWEVNFPLQFLRSLSPDQITRMARSGITRLSFGIESGSFTRRRTMGKLAKDDDLFRLTTQLSGAGISVKGYFIIGFPGESREEMHLTVDLAERLHATTADSAAHMFRPRLFMYKPMPGSALWTTLLTEGHSEEDMLSYADFHVDADYFKKHAWGTAAKYSQVDPAEIQSMINAFYATIGDPSA</sequence>
<organism evidence="10 11">
    <name type="scientific">Sphaerisporangium aureirubrum</name>
    <dbReference type="NCBI Taxonomy" id="1544736"/>
    <lineage>
        <taxon>Bacteria</taxon>
        <taxon>Bacillati</taxon>
        <taxon>Actinomycetota</taxon>
        <taxon>Actinomycetes</taxon>
        <taxon>Streptosporangiales</taxon>
        <taxon>Streptosporangiaceae</taxon>
        <taxon>Sphaerisporangium</taxon>
    </lineage>
</organism>